<keyword evidence="2" id="KW-1185">Reference proteome</keyword>
<dbReference type="EMBL" id="BAAANN010000029">
    <property type="protein sequence ID" value="GAA1977522.1"/>
    <property type="molecule type" value="Genomic_DNA"/>
</dbReference>
<proteinExistence type="predicted"/>
<protein>
    <submittedName>
        <fullName evidence="1">Uncharacterized protein</fullName>
    </submittedName>
</protein>
<name>A0ABN2RZQ1_9PSEU</name>
<organism evidence="1 2">
    <name type="scientific">Amycolatopsis minnesotensis</name>
    <dbReference type="NCBI Taxonomy" id="337894"/>
    <lineage>
        <taxon>Bacteria</taxon>
        <taxon>Bacillati</taxon>
        <taxon>Actinomycetota</taxon>
        <taxon>Actinomycetes</taxon>
        <taxon>Pseudonocardiales</taxon>
        <taxon>Pseudonocardiaceae</taxon>
        <taxon>Amycolatopsis</taxon>
    </lineage>
</organism>
<accession>A0ABN2RZQ1</accession>
<sequence>MPLSAKVRDRCRAYLKPGEEIRYVFPGTSVRIGDLPGMVPFLVVVTDGGIAVLGCSDRFRKHRPNSVFDRLPRDTRLGPVDIDGSLGPTVDVGGVLLEIDEEYIPVIRAADLELAGGANLPQDPLPEL</sequence>
<comment type="caution">
    <text evidence="1">The sequence shown here is derived from an EMBL/GenBank/DDBJ whole genome shotgun (WGS) entry which is preliminary data.</text>
</comment>
<evidence type="ECO:0000313" key="2">
    <source>
        <dbReference type="Proteomes" id="UP001501116"/>
    </source>
</evidence>
<gene>
    <name evidence="1" type="ORF">GCM10009754_61730</name>
</gene>
<evidence type="ECO:0000313" key="1">
    <source>
        <dbReference type="EMBL" id="GAA1977522.1"/>
    </source>
</evidence>
<dbReference type="RefSeq" id="WP_344426775.1">
    <property type="nucleotide sequence ID" value="NZ_BAAANN010000029.1"/>
</dbReference>
<dbReference type="Proteomes" id="UP001501116">
    <property type="component" value="Unassembled WGS sequence"/>
</dbReference>
<reference evidence="1 2" key="1">
    <citation type="journal article" date="2019" name="Int. J. Syst. Evol. Microbiol.">
        <title>The Global Catalogue of Microorganisms (GCM) 10K type strain sequencing project: providing services to taxonomists for standard genome sequencing and annotation.</title>
        <authorList>
            <consortium name="The Broad Institute Genomics Platform"/>
            <consortium name="The Broad Institute Genome Sequencing Center for Infectious Disease"/>
            <person name="Wu L."/>
            <person name="Ma J."/>
        </authorList>
    </citation>
    <scope>NUCLEOTIDE SEQUENCE [LARGE SCALE GENOMIC DNA]</scope>
    <source>
        <strain evidence="1 2">JCM 14545</strain>
    </source>
</reference>